<dbReference type="EMBL" id="AP025628">
    <property type="protein sequence ID" value="BDG60326.1"/>
    <property type="molecule type" value="Genomic_DNA"/>
</dbReference>
<dbReference type="AlphaFoldDB" id="A0AA35CMY9"/>
<proteinExistence type="predicted"/>
<dbReference type="KEGG" id="cmic:caldi_14160"/>
<gene>
    <name evidence="3" type="ORF">caldi_14160</name>
</gene>
<accession>A0AA35CMY9</accession>
<evidence type="ECO:0000313" key="3">
    <source>
        <dbReference type="EMBL" id="BDG60326.1"/>
    </source>
</evidence>
<evidence type="ECO:0000259" key="2">
    <source>
        <dbReference type="SMART" id="SM00091"/>
    </source>
</evidence>
<dbReference type="SMART" id="SM00091">
    <property type="entry name" value="PAS"/>
    <property type="match status" value="1"/>
</dbReference>
<reference evidence="3" key="1">
    <citation type="submission" date="2022-03" db="EMBL/GenBank/DDBJ databases">
        <title>Complete genome sequence of Caldinitratiruptor microaerophilus.</title>
        <authorList>
            <person name="Mukaiyama R."/>
            <person name="Nishiyama T."/>
            <person name="Ueda K."/>
        </authorList>
    </citation>
    <scope>NUCLEOTIDE SEQUENCE</scope>
    <source>
        <strain evidence="3">JCM 16183</strain>
    </source>
</reference>
<evidence type="ECO:0000256" key="1">
    <source>
        <dbReference type="SAM" id="MobiDB-lite"/>
    </source>
</evidence>
<dbReference type="Proteomes" id="UP001163687">
    <property type="component" value="Chromosome"/>
</dbReference>
<dbReference type="SUPFAM" id="SSF55785">
    <property type="entry name" value="PYP-like sensor domain (PAS domain)"/>
    <property type="match status" value="1"/>
</dbReference>
<evidence type="ECO:0000313" key="4">
    <source>
        <dbReference type="Proteomes" id="UP001163687"/>
    </source>
</evidence>
<dbReference type="InterPro" id="IPR035965">
    <property type="entry name" value="PAS-like_dom_sf"/>
</dbReference>
<dbReference type="Pfam" id="PF13188">
    <property type="entry name" value="PAS_8"/>
    <property type="match status" value="1"/>
</dbReference>
<sequence length="213" mass="22927">MPAWLHRRMGSGGWCARRAAGGTDVAPAGQAEHSAGTPDRPGTSTGSPVKEIRLESAGEALGVLEVRPRGAAPAPEAQQALEILVQHLVSVRRRREATEAAMRFRALAETTAEGILLADPVGRIVYCNPAAARMFGYDPNGLVGRVVSVILPGPHDETGRWERAAGCRWRGRRARSTALPVASLPTSCGTLRSEGNWRRRCCTWRTTIWSPAC</sequence>
<dbReference type="InterPro" id="IPR000014">
    <property type="entry name" value="PAS"/>
</dbReference>
<protein>
    <recommendedName>
        <fullName evidence="2">PAS domain-containing protein</fullName>
    </recommendedName>
</protein>
<dbReference type="NCBIfam" id="TIGR00229">
    <property type="entry name" value="sensory_box"/>
    <property type="match status" value="1"/>
</dbReference>
<dbReference type="Gene3D" id="3.30.450.20">
    <property type="entry name" value="PAS domain"/>
    <property type="match status" value="1"/>
</dbReference>
<feature type="domain" description="PAS" evidence="2">
    <location>
        <begin position="102"/>
        <end position="168"/>
    </location>
</feature>
<name>A0AA35CMY9_9FIRM</name>
<feature type="region of interest" description="Disordered" evidence="1">
    <location>
        <begin position="22"/>
        <end position="48"/>
    </location>
</feature>
<dbReference type="CDD" id="cd00130">
    <property type="entry name" value="PAS"/>
    <property type="match status" value="1"/>
</dbReference>
<keyword evidence="4" id="KW-1185">Reference proteome</keyword>
<organism evidence="3 4">
    <name type="scientific">Caldinitratiruptor microaerophilus</name>
    <dbReference type="NCBI Taxonomy" id="671077"/>
    <lineage>
        <taxon>Bacteria</taxon>
        <taxon>Bacillati</taxon>
        <taxon>Bacillota</taxon>
        <taxon>Clostridia</taxon>
        <taxon>Eubacteriales</taxon>
        <taxon>Symbiobacteriaceae</taxon>
        <taxon>Caldinitratiruptor</taxon>
    </lineage>
</organism>